<dbReference type="AlphaFoldDB" id="A0A1S8L355"/>
<dbReference type="KEGG" id="crw:CROST_032650"/>
<proteinExistence type="predicted"/>
<protein>
    <submittedName>
        <fullName evidence="1">Uncharacterized protein</fullName>
    </submittedName>
</protein>
<accession>A0A1S8L355</accession>
<evidence type="ECO:0000313" key="1">
    <source>
        <dbReference type="EMBL" id="URZ12543.1"/>
    </source>
</evidence>
<dbReference type="EMBL" id="CP096983">
    <property type="protein sequence ID" value="URZ12543.1"/>
    <property type="molecule type" value="Genomic_DNA"/>
</dbReference>
<evidence type="ECO:0000313" key="2">
    <source>
        <dbReference type="Proteomes" id="UP000190951"/>
    </source>
</evidence>
<dbReference type="Proteomes" id="UP000190951">
    <property type="component" value="Chromosome"/>
</dbReference>
<organism evidence="1 2">
    <name type="scientific">Clostridium felsineum</name>
    <dbReference type="NCBI Taxonomy" id="36839"/>
    <lineage>
        <taxon>Bacteria</taxon>
        <taxon>Bacillati</taxon>
        <taxon>Bacillota</taxon>
        <taxon>Clostridia</taxon>
        <taxon>Eubacteriales</taxon>
        <taxon>Clostridiaceae</taxon>
        <taxon>Clostridium</taxon>
    </lineage>
</organism>
<gene>
    <name evidence="1" type="ORF">CROST_032650</name>
</gene>
<dbReference type="STRING" id="84029.CROST_28380"/>
<keyword evidence="2" id="KW-1185">Reference proteome</keyword>
<sequence>MQIKITKWFDALRKNDIKTASTYLNTSDKKISYSNKNERKIVEEILPKLKYKIISSTVSGDTAKISQSLQNTSK</sequence>
<name>A0A1S8L355_9CLOT</name>
<reference evidence="1 2" key="1">
    <citation type="submission" date="2022-04" db="EMBL/GenBank/DDBJ databases">
        <title>Genome sequence of C. roseum typestrain.</title>
        <authorList>
            <person name="Poehlein A."/>
            <person name="Schoch T."/>
            <person name="Duerre P."/>
            <person name="Daniel R."/>
        </authorList>
    </citation>
    <scope>NUCLEOTIDE SEQUENCE [LARGE SCALE GENOMIC DNA]</scope>
    <source>
        <strain evidence="1 2">DSM 7320</strain>
    </source>
</reference>